<proteinExistence type="predicted"/>
<organism evidence="1 2">
    <name type="scientific">Rhabditophanes sp. KR3021</name>
    <dbReference type="NCBI Taxonomy" id="114890"/>
    <lineage>
        <taxon>Eukaryota</taxon>
        <taxon>Metazoa</taxon>
        <taxon>Ecdysozoa</taxon>
        <taxon>Nematoda</taxon>
        <taxon>Chromadorea</taxon>
        <taxon>Rhabditida</taxon>
        <taxon>Tylenchina</taxon>
        <taxon>Panagrolaimomorpha</taxon>
        <taxon>Strongyloidoidea</taxon>
        <taxon>Alloionematidae</taxon>
        <taxon>Rhabditophanes</taxon>
    </lineage>
</organism>
<dbReference type="WBParaSite" id="RSKR_0000305433.1">
    <property type="protein sequence ID" value="RSKR_0000305433.1"/>
    <property type="gene ID" value="RSKR_0000305433"/>
</dbReference>
<dbReference type="Proteomes" id="UP000095286">
    <property type="component" value="Unplaced"/>
</dbReference>
<sequence>MANLYIYRLKQILSIKSTIVLFSGTFLNILLFYICYSIKCREFKDYKRVIYLFVLTDLLYNAIQFINKNVAEHKNGYYIFISHGLITNFGQEIVLVSVIAETRIFLYLVITKRIRLTKFKFILLILFNIAWNLTDIIWLYSATFNGLNEACSLVESFMPIEFALGTDNATLPFFPIKETEVINILVLCHILLTCITVFLGITIILMKIQRKFKETSNFISKNTKKLQKQLTVTMCIHFMMPILLFAIPTTFILGCITFGVDPDKNAYGHIIFMFIIWPIVLNPLCTIILIGPCCKMFCSIFRLNCFRKIMSREMSN</sequence>
<protein>
    <submittedName>
        <fullName evidence="2">G_PROTEIN_RECEP_F1_2 domain-containing protein</fullName>
    </submittedName>
</protein>
<evidence type="ECO:0000313" key="1">
    <source>
        <dbReference type="Proteomes" id="UP000095286"/>
    </source>
</evidence>
<reference evidence="2" key="1">
    <citation type="submission" date="2016-11" db="UniProtKB">
        <authorList>
            <consortium name="WormBaseParasite"/>
        </authorList>
    </citation>
    <scope>IDENTIFICATION</scope>
    <source>
        <strain evidence="2">KR3021</strain>
    </source>
</reference>
<name>A0AC35TPV7_9BILA</name>
<evidence type="ECO:0000313" key="2">
    <source>
        <dbReference type="WBParaSite" id="RSKR_0000305433.1"/>
    </source>
</evidence>
<accession>A0AC35TPV7</accession>